<evidence type="ECO:0000256" key="3">
    <source>
        <dbReference type="ARBA" id="ARBA00022454"/>
    </source>
</evidence>
<keyword evidence="10" id="KW-1185">Reference proteome</keyword>
<evidence type="ECO:0000256" key="2">
    <source>
        <dbReference type="ARBA" id="ARBA00004286"/>
    </source>
</evidence>
<protein>
    <submittedName>
        <fullName evidence="9 11">Histone-lysine N-methyltransferase SETD2</fullName>
    </submittedName>
</protein>
<dbReference type="PANTHER" id="PTHR22884">
    <property type="entry name" value="SET DOMAIN PROTEINS"/>
    <property type="match status" value="1"/>
</dbReference>
<dbReference type="SMART" id="SM00317">
    <property type="entry name" value="SET"/>
    <property type="match status" value="1"/>
</dbReference>
<dbReference type="AlphaFoldDB" id="A0A090N0Z2"/>
<dbReference type="Gene3D" id="2.170.270.10">
    <property type="entry name" value="SET domain"/>
    <property type="match status" value="1"/>
</dbReference>
<evidence type="ECO:0000256" key="1">
    <source>
        <dbReference type="ARBA" id="ARBA00004123"/>
    </source>
</evidence>
<keyword evidence="6" id="KW-0949">S-adenosyl-L-methionine</keyword>
<evidence type="ECO:0000256" key="4">
    <source>
        <dbReference type="ARBA" id="ARBA00022603"/>
    </source>
</evidence>
<evidence type="ECO:0000313" key="11">
    <source>
        <dbReference type="WBParaSite" id="SRAE_X000085700.1"/>
    </source>
</evidence>
<keyword evidence="3" id="KW-0158">Chromosome</keyword>
<dbReference type="STRING" id="34506.A0A090N0Z2"/>
<dbReference type="GO" id="GO:0008168">
    <property type="term" value="F:methyltransferase activity"/>
    <property type="evidence" value="ECO:0007669"/>
    <property type="project" value="UniProtKB-KW"/>
</dbReference>
<dbReference type="InterPro" id="IPR046341">
    <property type="entry name" value="SET_dom_sf"/>
</dbReference>
<accession>A0A090N0Z2</accession>
<dbReference type="WormBase" id="SRAE_X000085700">
    <property type="protein sequence ID" value="SRP09302"/>
    <property type="gene ID" value="WBGene00266419"/>
</dbReference>
<dbReference type="GO" id="GO:0005694">
    <property type="term" value="C:chromosome"/>
    <property type="evidence" value="ECO:0007669"/>
    <property type="project" value="UniProtKB-SubCell"/>
</dbReference>
<gene>
    <name evidence="9 11 12" type="ORF">SRAE_X000085700</name>
</gene>
<organism evidence="9">
    <name type="scientific">Strongyloides ratti</name>
    <name type="common">Parasitic roundworm</name>
    <dbReference type="NCBI Taxonomy" id="34506"/>
    <lineage>
        <taxon>Eukaryota</taxon>
        <taxon>Metazoa</taxon>
        <taxon>Ecdysozoa</taxon>
        <taxon>Nematoda</taxon>
        <taxon>Chromadorea</taxon>
        <taxon>Rhabditida</taxon>
        <taxon>Tylenchina</taxon>
        <taxon>Panagrolaimomorpha</taxon>
        <taxon>Strongyloidoidea</taxon>
        <taxon>Strongyloididae</taxon>
        <taxon>Strongyloides</taxon>
    </lineage>
</organism>
<reference evidence="11" key="2">
    <citation type="submission" date="2020-12" db="UniProtKB">
        <authorList>
            <consortium name="WormBaseParasite"/>
        </authorList>
    </citation>
    <scope>IDENTIFICATION</scope>
</reference>
<reference evidence="9 10" key="1">
    <citation type="submission" date="2014-09" db="EMBL/GenBank/DDBJ databases">
        <authorList>
            <person name="Martin A.A."/>
        </authorList>
    </citation>
    <scope>NUCLEOTIDE SEQUENCE</scope>
    <source>
        <strain evidence="10">ED321</strain>
        <strain evidence="9">ED321 Heterogonic</strain>
    </source>
</reference>
<dbReference type="InterPro" id="IPR001214">
    <property type="entry name" value="SET_dom"/>
</dbReference>
<evidence type="ECO:0000313" key="12">
    <source>
        <dbReference type="WormBase" id="SRAE_X000085700"/>
    </source>
</evidence>
<evidence type="ECO:0000256" key="7">
    <source>
        <dbReference type="ARBA" id="ARBA00023242"/>
    </source>
</evidence>
<evidence type="ECO:0000313" key="10">
    <source>
        <dbReference type="Proteomes" id="UP000035682"/>
    </source>
</evidence>
<dbReference type="SUPFAM" id="SSF82199">
    <property type="entry name" value="SET domain"/>
    <property type="match status" value="1"/>
</dbReference>
<keyword evidence="4 9" id="KW-0489">Methyltransferase</keyword>
<sequence>MSDCRKRSFTNNNVCGQYDMLPSEKENGFRMYFNHKNHINLESAINLKCVINRGGQLIYELEFPDTEYTYWTSEDDFKEINMTIEELIPRYKNKKKHTLSYIIKDNNYKKYAFRNFYVSLLTNIHKSKKDMMLDTLPRLDEYEYTSKNVYKCIVDRNLDSLNKCECEKKMFNEVLKDKFPNIYNCSDDCSLFKNKTECINNHPPYSLCENMFFSMRKYPNMYIFQTEDKGFGVKSKGYIHSGNFIVDYCGEVFDNKTVKKMLSNNENKKKMGTYFQKLSDNNVISCYKMGNISRFINHSCEPNAKIERWISGTQYFLGIFALVEINNNEEITINYEYERYNTIGERCLCGKVTCSGNIGYFSPESLPNIDKTQNPERLIDIVKRKISTITNSHKIISELPLPEVSKETIHNELCIISSKPVD</sequence>
<evidence type="ECO:0000313" key="9">
    <source>
        <dbReference type="EMBL" id="CEF71533.1"/>
    </source>
</evidence>
<dbReference type="GO" id="GO:0032259">
    <property type="term" value="P:methylation"/>
    <property type="evidence" value="ECO:0007669"/>
    <property type="project" value="UniProtKB-KW"/>
</dbReference>
<name>A0A090N0Z2_STRRB</name>
<dbReference type="GeneID" id="36383913"/>
<dbReference type="CTD" id="36383913"/>
<comment type="subcellular location">
    <subcellularLocation>
        <location evidence="2">Chromosome</location>
    </subcellularLocation>
    <subcellularLocation>
        <location evidence="1">Nucleus</location>
    </subcellularLocation>
</comment>
<dbReference type="Pfam" id="PF00856">
    <property type="entry name" value="SET"/>
    <property type="match status" value="1"/>
</dbReference>
<dbReference type="EMBL" id="LN609530">
    <property type="protein sequence ID" value="CEF71533.1"/>
    <property type="molecule type" value="Genomic_DNA"/>
</dbReference>
<keyword evidence="7" id="KW-0539">Nucleus</keyword>
<dbReference type="WBParaSite" id="SRAE_X000085700.1">
    <property type="protein sequence ID" value="SRAE_X000085700.1"/>
    <property type="gene ID" value="WBGene00266419"/>
</dbReference>
<proteinExistence type="predicted"/>
<dbReference type="RefSeq" id="XP_024510729.1">
    <property type="nucleotide sequence ID" value="XM_024645253.1"/>
</dbReference>
<dbReference type="InterPro" id="IPR050777">
    <property type="entry name" value="SET2_Histone-Lys_MeTrsfase"/>
</dbReference>
<keyword evidence="5 9" id="KW-0808">Transferase</keyword>
<dbReference type="Proteomes" id="UP000035682">
    <property type="component" value="Unplaced"/>
</dbReference>
<dbReference type="OrthoDB" id="5792673at2759"/>
<dbReference type="CDD" id="cd10531">
    <property type="entry name" value="SET_SETD2-like"/>
    <property type="match status" value="1"/>
</dbReference>
<evidence type="ECO:0000256" key="5">
    <source>
        <dbReference type="ARBA" id="ARBA00022679"/>
    </source>
</evidence>
<evidence type="ECO:0000256" key="6">
    <source>
        <dbReference type="ARBA" id="ARBA00022691"/>
    </source>
</evidence>
<evidence type="ECO:0000259" key="8">
    <source>
        <dbReference type="PROSITE" id="PS50280"/>
    </source>
</evidence>
<dbReference type="GO" id="GO:0005634">
    <property type="term" value="C:nucleus"/>
    <property type="evidence" value="ECO:0007669"/>
    <property type="project" value="UniProtKB-SubCell"/>
</dbReference>
<feature type="domain" description="SET" evidence="8">
    <location>
        <begin position="219"/>
        <end position="336"/>
    </location>
</feature>
<dbReference type="PROSITE" id="PS50280">
    <property type="entry name" value="SET"/>
    <property type="match status" value="1"/>
</dbReference>